<comment type="caution">
    <text evidence="1">The sequence shown here is derived from an EMBL/GenBank/DDBJ whole genome shotgun (WGS) entry which is preliminary data.</text>
</comment>
<keyword evidence="2" id="KW-1185">Reference proteome</keyword>
<organism evidence="1 2">
    <name type="scientific">Candolleomyces eurysporus</name>
    <dbReference type="NCBI Taxonomy" id="2828524"/>
    <lineage>
        <taxon>Eukaryota</taxon>
        <taxon>Fungi</taxon>
        <taxon>Dikarya</taxon>
        <taxon>Basidiomycota</taxon>
        <taxon>Agaricomycotina</taxon>
        <taxon>Agaricomycetes</taxon>
        <taxon>Agaricomycetidae</taxon>
        <taxon>Agaricales</taxon>
        <taxon>Agaricineae</taxon>
        <taxon>Psathyrellaceae</taxon>
        <taxon>Candolleomyces</taxon>
    </lineage>
</organism>
<reference evidence="1" key="1">
    <citation type="submission" date="2022-06" db="EMBL/GenBank/DDBJ databases">
        <title>Genome Sequence of Candolleomyces eurysporus.</title>
        <authorList>
            <person name="Buettner E."/>
        </authorList>
    </citation>
    <scope>NUCLEOTIDE SEQUENCE</scope>
    <source>
        <strain evidence="1">VTCC 930004</strain>
    </source>
</reference>
<dbReference type="Proteomes" id="UP001140091">
    <property type="component" value="Unassembled WGS sequence"/>
</dbReference>
<evidence type="ECO:0000313" key="1">
    <source>
        <dbReference type="EMBL" id="KAJ2925841.1"/>
    </source>
</evidence>
<accession>A0A9W8IYS6</accession>
<dbReference type="OrthoDB" id="10540407at2759"/>
<protein>
    <submittedName>
        <fullName evidence="1">Uncharacterized protein</fullName>
    </submittedName>
</protein>
<proteinExistence type="predicted"/>
<sequence>MLTPPPMPSSHPRHHYTLTGAVDKPFKFKASCSDDHGQNTFQPLHKDRASVKVVVDPKSNLLQHLQPFEPWSAAPTDFRILIKVKGSIEHISAGGAV</sequence>
<name>A0A9W8IYS6_9AGAR</name>
<dbReference type="AlphaFoldDB" id="A0A9W8IYS6"/>
<feature type="non-terminal residue" evidence="1">
    <location>
        <position position="1"/>
    </location>
</feature>
<evidence type="ECO:0000313" key="2">
    <source>
        <dbReference type="Proteomes" id="UP001140091"/>
    </source>
</evidence>
<dbReference type="EMBL" id="JANBPK010001109">
    <property type="protein sequence ID" value="KAJ2925841.1"/>
    <property type="molecule type" value="Genomic_DNA"/>
</dbReference>
<gene>
    <name evidence="1" type="ORF">H1R20_g11256</name>
</gene>